<dbReference type="NCBIfam" id="TIGR03624">
    <property type="entry name" value="putative hydrolase"/>
    <property type="match status" value="1"/>
</dbReference>
<keyword evidence="3" id="KW-1185">Reference proteome</keyword>
<keyword evidence="2" id="KW-0645">Protease</keyword>
<reference evidence="2 3" key="1">
    <citation type="submission" date="2021-05" db="EMBL/GenBank/DDBJ databases">
        <title>Kineosporia and Streptomyces sp. nov. two new marine actinobacteria isolated from Coral.</title>
        <authorList>
            <person name="Buangrab K."/>
            <person name="Sutthacheep M."/>
            <person name="Yeemin T."/>
            <person name="Harunari E."/>
            <person name="Igarashi Y."/>
            <person name="Kanchanasin P."/>
            <person name="Tanasupawat S."/>
            <person name="Phongsopitanun W."/>
        </authorList>
    </citation>
    <scope>NUCLEOTIDE SEQUENCE [LARGE SCALE GENOMIC DNA]</scope>
    <source>
        <strain evidence="2 3">J2-2</strain>
    </source>
</reference>
<comment type="caution">
    <text evidence="2">The sequence shown here is derived from an EMBL/GenBank/DDBJ whole genome shotgun (WGS) entry which is preliminary data.</text>
</comment>
<keyword evidence="2" id="KW-0482">Metalloprotease</keyword>
<dbReference type="InterPro" id="IPR018766">
    <property type="entry name" value="Zinicin_2"/>
</dbReference>
<feature type="compositionally biased region" description="Basic and acidic residues" evidence="1">
    <location>
        <begin position="1"/>
        <end position="38"/>
    </location>
</feature>
<dbReference type="Pfam" id="PF10103">
    <property type="entry name" value="Zincin_2"/>
    <property type="match status" value="1"/>
</dbReference>
<evidence type="ECO:0000313" key="3">
    <source>
        <dbReference type="Proteomes" id="UP001197247"/>
    </source>
</evidence>
<feature type="region of interest" description="Disordered" evidence="1">
    <location>
        <begin position="501"/>
        <end position="531"/>
    </location>
</feature>
<proteinExistence type="predicted"/>
<dbReference type="EMBL" id="JAHBAY010000001">
    <property type="protein sequence ID" value="MBT0768021.1"/>
    <property type="molecule type" value="Genomic_DNA"/>
</dbReference>
<dbReference type="Proteomes" id="UP001197247">
    <property type="component" value="Unassembled WGS sequence"/>
</dbReference>
<protein>
    <submittedName>
        <fullName evidence="2">Zinc-dependent metalloprotease</fullName>
    </submittedName>
</protein>
<feature type="compositionally biased region" description="Basic and acidic residues" evidence="1">
    <location>
        <begin position="519"/>
        <end position="531"/>
    </location>
</feature>
<gene>
    <name evidence="2" type="ORF">KIH74_03740</name>
</gene>
<sequence>MSEGNRDGRDAGSDGPRDDEGREKNQGDSGETPRDEPRPGTGPRIGFGSDLSTGGAPGGPRKKDDETPEDPLAGLFSAFMGGGAGGAGLPPDLLGSLPPGMLNMPGMPQDAQSLQAMLSSVQQMMMSGGGDGPVNWELATNVARQAAAEGGDPSVGDAQQRKVAEALRTADLWLDRVCDLPSATARTEAWSRAEWIENTLGVWKIVVEPVANSVNEAMAKALTEQAPPEMRAVLGNALPMMRKMGGTFFGAQLGQALGALSREVIGGGDVGLPLLPAGKVAMIPANLAEFGEGLGLEEDEVRLYLALREAAYARLVAGVPWLRAHLLAAVEEYARGIVIDTDRIESAIRDLDPSDPQAMQQALASDIFEPERTPTQQAALDRLEMALALVEGWVDTVVDEAARHSLPHASALQETLRRRRAAGGPAEHTFASLVGLELRPRRLREAAAVWSALTAARGAAGRDALWEHPDIAPGEAAFADPVGFAGVEPQTDDMDAELARLLDGGLGEAPDEPSPEGGPQKDEPKKDDDDQ</sequence>
<keyword evidence="2" id="KW-0378">Hydrolase</keyword>
<dbReference type="RefSeq" id="WP_214154281.1">
    <property type="nucleotide sequence ID" value="NZ_JAHBAY010000001.1"/>
</dbReference>
<dbReference type="GO" id="GO:0008237">
    <property type="term" value="F:metallopeptidase activity"/>
    <property type="evidence" value="ECO:0007669"/>
    <property type="project" value="UniProtKB-KW"/>
</dbReference>
<name>A0ABS5TAF4_9ACTN</name>
<accession>A0ABS5TAF4</accession>
<dbReference type="PANTHER" id="PTHR39420">
    <property type="match status" value="1"/>
</dbReference>
<dbReference type="InterPro" id="IPR042271">
    <property type="entry name" value="Zinicin_2_N"/>
</dbReference>
<feature type="region of interest" description="Disordered" evidence="1">
    <location>
        <begin position="1"/>
        <end position="78"/>
    </location>
</feature>
<evidence type="ECO:0000256" key="1">
    <source>
        <dbReference type="SAM" id="MobiDB-lite"/>
    </source>
</evidence>
<dbReference type="SUPFAM" id="SSF55486">
    <property type="entry name" value="Metalloproteases ('zincins'), catalytic domain"/>
    <property type="match status" value="1"/>
</dbReference>
<organism evidence="2 3">
    <name type="scientific">Kineosporia corallincola</name>
    <dbReference type="NCBI Taxonomy" id="2835133"/>
    <lineage>
        <taxon>Bacteria</taxon>
        <taxon>Bacillati</taxon>
        <taxon>Actinomycetota</taxon>
        <taxon>Actinomycetes</taxon>
        <taxon>Kineosporiales</taxon>
        <taxon>Kineosporiaceae</taxon>
        <taxon>Kineosporia</taxon>
    </lineage>
</organism>
<dbReference type="Gene3D" id="1.20.150.30">
    <property type="entry name" value="Zincin-like metallopeptidase, N-terminal domain"/>
    <property type="match status" value="1"/>
</dbReference>
<evidence type="ECO:0000313" key="2">
    <source>
        <dbReference type="EMBL" id="MBT0768021.1"/>
    </source>
</evidence>
<dbReference type="PANTHER" id="PTHR39420:SF2">
    <property type="entry name" value="HYDROLASE"/>
    <property type="match status" value="1"/>
</dbReference>